<dbReference type="AlphaFoldDB" id="B4IYD2"/>
<dbReference type="eggNOG" id="KOG1052">
    <property type="taxonomic scope" value="Eukaryota"/>
</dbReference>
<dbReference type="InParanoid" id="B4IYD2"/>
<evidence type="ECO:0000313" key="1">
    <source>
        <dbReference type="EMBL" id="EDV97605.1"/>
    </source>
</evidence>
<gene>
    <name evidence="1" type="primary">Dgri\GH16961</name>
    <name evidence="1" type="ORF">Dgri_GH16961</name>
</gene>
<organism evidence="2">
    <name type="scientific">Drosophila grimshawi</name>
    <name type="common">Hawaiian fruit fly</name>
    <name type="synonym">Idiomyia grimshawi</name>
    <dbReference type="NCBI Taxonomy" id="7222"/>
    <lineage>
        <taxon>Eukaryota</taxon>
        <taxon>Metazoa</taxon>
        <taxon>Ecdysozoa</taxon>
        <taxon>Arthropoda</taxon>
        <taxon>Hexapoda</taxon>
        <taxon>Insecta</taxon>
        <taxon>Pterygota</taxon>
        <taxon>Neoptera</taxon>
        <taxon>Endopterygota</taxon>
        <taxon>Diptera</taxon>
        <taxon>Brachycera</taxon>
        <taxon>Muscomorpha</taxon>
        <taxon>Ephydroidea</taxon>
        <taxon>Drosophilidae</taxon>
        <taxon>Drosophila</taxon>
        <taxon>Hawaiian Drosophila</taxon>
    </lineage>
</organism>
<evidence type="ECO:0000313" key="2">
    <source>
        <dbReference type="Proteomes" id="UP000001070"/>
    </source>
</evidence>
<keyword evidence="2" id="KW-1185">Reference proteome</keyword>
<accession>B4IYD2</accession>
<dbReference type="OrthoDB" id="6117597at2759"/>
<dbReference type="EMBL" id="CH916366">
    <property type="protein sequence ID" value="EDV97605.1"/>
    <property type="molecule type" value="Genomic_DNA"/>
</dbReference>
<protein>
    <submittedName>
        <fullName evidence="1">GH16961</fullName>
    </submittedName>
</protein>
<reference evidence="1 2" key="1">
    <citation type="journal article" date="2007" name="Nature">
        <title>Evolution of genes and genomes on the Drosophila phylogeny.</title>
        <authorList>
            <consortium name="Drosophila 12 Genomes Consortium"/>
            <person name="Clark A.G."/>
            <person name="Eisen M.B."/>
            <person name="Smith D.R."/>
            <person name="Bergman C.M."/>
            <person name="Oliver B."/>
            <person name="Markow T.A."/>
            <person name="Kaufman T.C."/>
            <person name="Kellis M."/>
            <person name="Gelbart W."/>
            <person name="Iyer V.N."/>
            <person name="Pollard D.A."/>
            <person name="Sackton T.B."/>
            <person name="Larracuente A.M."/>
            <person name="Singh N.D."/>
            <person name="Abad J.P."/>
            <person name="Abt D.N."/>
            <person name="Adryan B."/>
            <person name="Aguade M."/>
            <person name="Akashi H."/>
            <person name="Anderson W.W."/>
            <person name="Aquadro C.F."/>
            <person name="Ardell D.H."/>
            <person name="Arguello R."/>
            <person name="Artieri C.G."/>
            <person name="Barbash D.A."/>
            <person name="Barker D."/>
            <person name="Barsanti P."/>
            <person name="Batterham P."/>
            <person name="Batzoglou S."/>
            <person name="Begun D."/>
            <person name="Bhutkar A."/>
            <person name="Blanco E."/>
            <person name="Bosak S.A."/>
            <person name="Bradley R.K."/>
            <person name="Brand A.D."/>
            <person name="Brent M.R."/>
            <person name="Brooks A.N."/>
            <person name="Brown R.H."/>
            <person name="Butlin R.K."/>
            <person name="Caggese C."/>
            <person name="Calvi B.R."/>
            <person name="Bernardo de Carvalho A."/>
            <person name="Caspi A."/>
            <person name="Castrezana S."/>
            <person name="Celniker S.E."/>
            <person name="Chang J.L."/>
            <person name="Chapple C."/>
            <person name="Chatterji S."/>
            <person name="Chinwalla A."/>
            <person name="Civetta A."/>
            <person name="Clifton S.W."/>
            <person name="Comeron J.M."/>
            <person name="Costello J.C."/>
            <person name="Coyne J.A."/>
            <person name="Daub J."/>
            <person name="David R.G."/>
            <person name="Delcher A.L."/>
            <person name="Delehaunty K."/>
            <person name="Do C.B."/>
            <person name="Ebling H."/>
            <person name="Edwards K."/>
            <person name="Eickbush T."/>
            <person name="Evans J.D."/>
            <person name="Filipski A."/>
            <person name="Findeiss S."/>
            <person name="Freyhult E."/>
            <person name="Fulton L."/>
            <person name="Fulton R."/>
            <person name="Garcia A.C."/>
            <person name="Gardiner A."/>
            <person name="Garfield D.A."/>
            <person name="Garvin B.E."/>
            <person name="Gibson G."/>
            <person name="Gilbert D."/>
            <person name="Gnerre S."/>
            <person name="Godfrey J."/>
            <person name="Good R."/>
            <person name="Gotea V."/>
            <person name="Gravely B."/>
            <person name="Greenberg A.J."/>
            <person name="Griffiths-Jones S."/>
            <person name="Gross S."/>
            <person name="Guigo R."/>
            <person name="Gustafson E.A."/>
            <person name="Haerty W."/>
            <person name="Hahn M.W."/>
            <person name="Halligan D.L."/>
            <person name="Halpern A.L."/>
            <person name="Halter G.M."/>
            <person name="Han M.V."/>
            <person name="Heger A."/>
            <person name="Hillier L."/>
            <person name="Hinrichs A.S."/>
            <person name="Holmes I."/>
            <person name="Hoskins R.A."/>
            <person name="Hubisz M.J."/>
            <person name="Hultmark D."/>
            <person name="Huntley M.A."/>
            <person name="Jaffe D.B."/>
            <person name="Jagadeeshan S."/>
            <person name="Jeck W.R."/>
            <person name="Johnson J."/>
            <person name="Jones C.D."/>
            <person name="Jordan W.C."/>
            <person name="Karpen G.H."/>
            <person name="Kataoka E."/>
            <person name="Keightley P.D."/>
            <person name="Kheradpour P."/>
            <person name="Kirkness E.F."/>
            <person name="Koerich L.B."/>
            <person name="Kristiansen K."/>
            <person name="Kudrna D."/>
            <person name="Kulathinal R.J."/>
            <person name="Kumar S."/>
            <person name="Kwok R."/>
            <person name="Lander E."/>
            <person name="Langley C.H."/>
            <person name="Lapoint R."/>
            <person name="Lazzaro B.P."/>
            <person name="Lee S.J."/>
            <person name="Levesque L."/>
            <person name="Li R."/>
            <person name="Lin C.F."/>
            <person name="Lin M.F."/>
            <person name="Lindblad-Toh K."/>
            <person name="Llopart A."/>
            <person name="Long M."/>
            <person name="Low L."/>
            <person name="Lozovsky E."/>
            <person name="Lu J."/>
            <person name="Luo M."/>
            <person name="Machado C.A."/>
            <person name="Makalowski W."/>
            <person name="Marzo M."/>
            <person name="Matsuda M."/>
            <person name="Matzkin L."/>
            <person name="McAllister B."/>
            <person name="McBride C.S."/>
            <person name="McKernan B."/>
            <person name="McKernan K."/>
            <person name="Mendez-Lago M."/>
            <person name="Minx P."/>
            <person name="Mollenhauer M.U."/>
            <person name="Montooth K."/>
            <person name="Mount S.M."/>
            <person name="Mu X."/>
            <person name="Myers E."/>
            <person name="Negre B."/>
            <person name="Newfeld S."/>
            <person name="Nielsen R."/>
            <person name="Noor M.A."/>
            <person name="O'Grady P."/>
            <person name="Pachter L."/>
            <person name="Papaceit M."/>
            <person name="Parisi M.J."/>
            <person name="Parisi M."/>
            <person name="Parts L."/>
            <person name="Pedersen J.S."/>
            <person name="Pesole G."/>
            <person name="Phillippy A.M."/>
            <person name="Ponting C.P."/>
            <person name="Pop M."/>
            <person name="Porcelli D."/>
            <person name="Powell J.R."/>
            <person name="Prohaska S."/>
            <person name="Pruitt K."/>
            <person name="Puig M."/>
            <person name="Quesneville H."/>
            <person name="Ram K.R."/>
            <person name="Rand D."/>
            <person name="Rasmussen M.D."/>
            <person name="Reed L.K."/>
            <person name="Reenan R."/>
            <person name="Reily A."/>
            <person name="Remington K.A."/>
            <person name="Rieger T.T."/>
            <person name="Ritchie M.G."/>
            <person name="Robin C."/>
            <person name="Rogers Y.H."/>
            <person name="Rohde C."/>
            <person name="Rozas J."/>
            <person name="Rubenfield M.J."/>
            <person name="Ruiz A."/>
            <person name="Russo S."/>
            <person name="Salzberg S.L."/>
            <person name="Sanchez-Gracia A."/>
            <person name="Saranga D.J."/>
            <person name="Sato H."/>
            <person name="Schaeffer S.W."/>
            <person name="Schatz M.C."/>
            <person name="Schlenke T."/>
            <person name="Schwartz R."/>
            <person name="Segarra C."/>
            <person name="Singh R.S."/>
            <person name="Sirot L."/>
            <person name="Sirota M."/>
            <person name="Sisneros N.B."/>
            <person name="Smith C.D."/>
            <person name="Smith T.F."/>
            <person name="Spieth J."/>
            <person name="Stage D.E."/>
            <person name="Stark A."/>
            <person name="Stephan W."/>
            <person name="Strausberg R.L."/>
            <person name="Strempel S."/>
            <person name="Sturgill D."/>
            <person name="Sutton G."/>
            <person name="Sutton G.G."/>
            <person name="Tao W."/>
            <person name="Teichmann S."/>
            <person name="Tobari Y.N."/>
            <person name="Tomimura Y."/>
            <person name="Tsolas J.M."/>
            <person name="Valente V.L."/>
            <person name="Venter E."/>
            <person name="Venter J.C."/>
            <person name="Vicario S."/>
            <person name="Vieira F.G."/>
            <person name="Vilella A.J."/>
            <person name="Villasante A."/>
            <person name="Walenz B."/>
            <person name="Wang J."/>
            <person name="Wasserman M."/>
            <person name="Watts T."/>
            <person name="Wilson D."/>
            <person name="Wilson R.K."/>
            <person name="Wing R.A."/>
            <person name="Wolfner M.F."/>
            <person name="Wong A."/>
            <person name="Wong G.K."/>
            <person name="Wu C.I."/>
            <person name="Wu G."/>
            <person name="Yamamoto D."/>
            <person name="Yang H.P."/>
            <person name="Yang S.P."/>
            <person name="Yorke J.A."/>
            <person name="Yoshida K."/>
            <person name="Zdobnov E."/>
            <person name="Zhang P."/>
            <person name="Zhang Y."/>
            <person name="Zimin A.V."/>
            <person name="Baldwin J."/>
            <person name="Abdouelleil A."/>
            <person name="Abdulkadir J."/>
            <person name="Abebe A."/>
            <person name="Abera B."/>
            <person name="Abreu J."/>
            <person name="Acer S.C."/>
            <person name="Aftuck L."/>
            <person name="Alexander A."/>
            <person name="An P."/>
            <person name="Anderson E."/>
            <person name="Anderson S."/>
            <person name="Arachi H."/>
            <person name="Azer M."/>
            <person name="Bachantsang P."/>
            <person name="Barry A."/>
            <person name="Bayul T."/>
            <person name="Berlin A."/>
            <person name="Bessette D."/>
            <person name="Bloom T."/>
            <person name="Blye J."/>
            <person name="Boguslavskiy L."/>
            <person name="Bonnet C."/>
            <person name="Boukhgalter B."/>
            <person name="Bourzgui I."/>
            <person name="Brown A."/>
            <person name="Cahill P."/>
            <person name="Channer S."/>
            <person name="Cheshatsang Y."/>
            <person name="Chuda L."/>
            <person name="Citroen M."/>
            <person name="Collymore A."/>
            <person name="Cooke P."/>
            <person name="Costello M."/>
            <person name="D'Aco K."/>
            <person name="Daza R."/>
            <person name="De Haan G."/>
            <person name="DeGray S."/>
            <person name="DeMaso C."/>
            <person name="Dhargay N."/>
            <person name="Dooley K."/>
            <person name="Dooley E."/>
            <person name="Doricent M."/>
            <person name="Dorje P."/>
            <person name="Dorjee K."/>
            <person name="Dupes A."/>
            <person name="Elong R."/>
            <person name="Falk J."/>
            <person name="Farina A."/>
            <person name="Faro S."/>
            <person name="Ferguson D."/>
            <person name="Fisher S."/>
            <person name="Foley C.D."/>
            <person name="Franke A."/>
            <person name="Friedrich D."/>
            <person name="Gadbois L."/>
            <person name="Gearin G."/>
            <person name="Gearin C.R."/>
            <person name="Giannoukos G."/>
            <person name="Goode T."/>
            <person name="Graham J."/>
            <person name="Grandbois E."/>
            <person name="Grewal S."/>
            <person name="Gyaltsen K."/>
            <person name="Hafez N."/>
            <person name="Hagos B."/>
            <person name="Hall J."/>
            <person name="Henson C."/>
            <person name="Hollinger A."/>
            <person name="Honan T."/>
            <person name="Huard M.D."/>
            <person name="Hughes L."/>
            <person name="Hurhula B."/>
            <person name="Husby M.E."/>
            <person name="Kamat A."/>
            <person name="Kanga B."/>
            <person name="Kashin S."/>
            <person name="Khazanovich D."/>
            <person name="Kisner P."/>
            <person name="Lance K."/>
            <person name="Lara M."/>
            <person name="Lee W."/>
            <person name="Lennon N."/>
            <person name="Letendre F."/>
            <person name="LeVine R."/>
            <person name="Lipovsky A."/>
            <person name="Liu X."/>
            <person name="Liu J."/>
            <person name="Liu S."/>
            <person name="Lokyitsang T."/>
            <person name="Lokyitsang Y."/>
            <person name="Lubonja R."/>
            <person name="Lui A."/>
            <person name="MacDonald P."/>
            <person name="Magnisalis V."/>
            <person name="Maru K."/>
            <person name="Matthews C."/>
            <person name="McCusker W."/>
            <person name="McDonough S."/>
            <person name="Mehta T."/>
            <person name="Meldrim J."/>
            <person name="Meneus L."/>
            <person name="Mihai O."/>
            <person name="Mihalev A."/>
            <person name="Mihova T."/>
            <person name="Mittelman R."/>
            <person name="Mlenga V."/>
            <person name="Montmayeur A."/>
            <person name="Mulrain L."/>
            <person name="Navidi A."/>
            <person name="Naylor J."/>
            <person name="Negash T."/>
            <person name="Nguyen T."/>
            <person name="Nguyen N."/>
            <person name="Nicol R."/>
            <person name="Norbu C."/>
            <person name="Norbu N."/>
            <person name="Novod N."/>
            <person name="O'Neill B."/>
            <person name="Osman S."/>
            <person name="Markiewicz E."/>
            <person name="Oyono O.L."/>
            <person name="Patti C."/>
            <person name="Phunkhang P."/>
            <person name="Pierre F."/>
            <person name="Priest M."/>
            <person name="Raghuraman S."/>
            <person name="Rege F."/>
            <person name="Reyes R."/>
            <person name="Rise C."/>
            <person name="Rogov P."/>
            <person name="Ross K."/>
            <person name="Ryan E."/>
            <person name="Settipalli S."/>
            <person name="Shea T."/>
            <person name="Sherpa N."/>
            <person name="Shi L."/>
            <person name="Shih D."/>
            <person name="Sparrow T."/>
            <person name="Spaulding J."/>
            <person name="Stalker J."/>
            <person name="Stange-Thomann N."/>
            <person name="Stavropoulos S."/>
            <person name="Stone C."/>
            <person name="Strader C."/>
            <person name="Tesfaye S."/>
            <person name="Thomson T."/>
            <person name="Thoulutsang Y."/>
            <person name="Thoulutsang D."/>
            <person name="Topham K."/>
            <person name="Topping I."/>
            <person name="Tsamla T."/>
            <person name="Vassiliev H."/>
            <person name="Vo A."/>
            <person name="Wangchuk T."/>
            <person name="Wangdi T."/>
            <person name="Weiand M."/>
            <person name="Wilkinson J."/>
            <person name="Wilson A."/>
            <person name="Yadav S."/>
            <person name="Young G."/>
            <person name="Yu Q."/>
            <person name="Zembek L."/>
            <person name="Zhong D."/>
            <person name="Zimmer A."/>
            <person name="Zwirko Z."/>
            <person name="Jaffe D.B."/>
            <person name="Alvarez P."/>
            <person name="Brockman W."/>
            <person name="Butler J."/>
            <person name="Chin C."/>
            <person name="Gnerre S."/>
            <person name="Grabherr M."/>
            <person name="Kleber M."/>
            <person name="Mauceli E."/>
            <person name="MacCallum I."/>
        </authorList>
    </citation>
    <scope>NUCLEOTIDE SEQUENCE [LARGE SCALE GENOMIC DNA]</scope>
    <source>
        <strain evidence="2">Tucson 15287-2541.00</strain>
    </source>
</reference>
<dbReference type="OMA" id="VSNEMEM"/>
<proteinExistence type="predicted"/>
<dbReference type="Proteomes" id="UP000001070">
    <property type="component" value="Unassembled WGS sequence"/>
</dbReference>
<sequence length="298" mass="34616">MPEQQQHQPHSRKRKQAQLKGVSWGNQLPDMLVAYFRQCGVHNLLLVVCHADIDAKLLSLLLQHFGAHNFYVQVITESCLNDLTHWRNETLTPEAPPPRSFVVDYVTHWPVSFELPPLSYKLGILLLRFNSPCALNLLRWSAATEHNYFTTNRFWLLLTQDIQDLELLGDEEIFIPPDSEMRVLWHSLGEESSFNVTLIDVYKVAAWKPLKRRLVGKHLRNPRHIVHALQHFGSAITYRQNLEGIVFNTAIVVAFPDMFTNIEDMTQRHIDTISKVNHRLMLELANQFNIIYIFFSVS</sequence>
<name>B4IYD2_DROGR</name>
<dbReference type="HOGENOM" id="CLU_081401_0_0_1"/>
<dbReference type="GO" id="GO:0050907">
    <property type="term" value="P:detection of chemical stimulus involved in sensory perception"/>
    <property type="evidence" value="ECO:0007669"/>
    <property type="project" value="EnsemblMetazoa"/>
</dbReference>
<dbReference type="PhylomeDB" id="B4IYD2"/>